<accession>B8LRJ8</accession>
<proteinExistence type="evidence at transcript level"/>
<name>B8LRJ8_PICSI</name>
<organism evidence="1">
    <name type="scientific">Picea sitchensis</name>
    <name type="common">Sitka spruce</name>
    <name type="synonym">Pinus sitchensis</name>
    <dbReference type="NCBI Taxonomy" id="3332"/>
    <lineage>
        <taxon>Eukaryota</taxon>
        <taxon>Viridiplantae</taxon>
        <taxon>Streptophyta</taxon>
        <taxon>Embryophyta</taxon>
        <taxon>Tracheophyta</taxon>
        <taxon>Spermatophyta</taxon>
        <taxon>Pinopsida</taxon>
        <taxon>Pinidae</taxon>
        <taxon>Conifers I</taxon>
        <taxon>Pinales</taxon>
        <taxon>Pinaceae</taxon>
        <taxon>Picea</taxon>
    </lineage>
</organism>
<evidence type="ECO:0000313" key="1">
    <source>
        <dbReference type="EMBL" id="ABR18278.1"/>
    </source>
</evidence>
<protein>
    <submittedName>
        <fullName evidence="1">Uncharacterized protein</fullName>
    </submittedName>
</protein>
<dbReference type="EMBL" id="EF678530">
    <property type="protein sequence ID" value="ABR18278.1"/>
    <property type="molecule type" value="mRNA"/>
</dbReference>
<sequence length="59" mass="6637">MGLAFKLHKMLWANRIAKGGSGYSPFRPTSVYYVACPMSLQISLLQANLLTEENDLSRF</sequence>
<reference evidence="1" key="1">
    <citation type="submission" date="2007-06" db="EMBL/GenBank/DDBJ databases">
        <title>Full length cDNA sequences from Sitka Spruce (Picea sitchensis).</title>
        <authorList>
            <person name="Ralph S.G."/>
            <person name="Chun H.E."/>
            <person name="Liao N."/>
            <person name="Ali J."/>
            <person name="Reid K."/>
            <person name="Kolosova N."/>
            <person name="Cooper N."/>
            <person name="Cullis C."/>
            <person name="Jancsik S."/>
            <person name="Moore R."/>
            <person name="Mayo M."/>
            <person name="Wagner S."/>
            <person name="Holt R.A."/>
            <person name="Jones S.J.M."/>
            <person name="Marra M.A."/>
            <person name="Ritland C.E."/>
            <person name="Ritland K."/>
            <person name="Bohlmann J."/>
        </authorList>
    </citation>
    <scope>NUCLEOTIDE SEQUENCE</scope>
    <source>
        <tissue evidence="1">Bark</tissue>
    </source>
</reference>
<dbReference type="AlphaFoldDB" id="B8LRJ8"/>